<evidence type="ECO:0000256" key="6">
    <source>
        <dbReference type="ARBA" id="ARBA00022801"/>
    </source>
</evidence>
<evidence type="ECO:0000256" key="4">
    <source>
        <dbReference type="ARBA" id="ARBA00022737"/>
    </source>
</evidence>
<feature type="compositionally biased region" description="Gly residues" evidence="7">
    <location>
        <begin position="496"/>
        <end position="506"/>
    </location>
</feature>
<dbReference type="InterPro" id="IPR014774">
    <property type="entry name" value="KaiC-like_dom"/>
</dbReference>
<dbReference type="PANTHER" id="PTHR42926">
    <property type="match status" value="1"/>
</dbReference>
<keyword evidence="6" id="KW-0378">Hydrolase</keyword>
<dbReference type="GO" id="GO:0005524">
    <property type="term" value="F:ATP binding"/>
    <property type="evidence" value="ECO:0007669"/>
    <property type="project" value="InterPro"/>
</dbReference>
<dbReference type="InterPro" id="IPR003593">
    <property type="entry name" value="AAA+_ATPase"/>
</dbReference>
<dbReference type="InterPro" id="IPR030665">
    <property type="entry name" value="KaiC"/>
</dbReference>
<dbReference type="PANTHER" id="PTHR42926:SF1">
    <property type="entry name" value="CIRCADIAN CLOCK OSCILLATOR PROTEIN KAIC 1"/>
    <property type="match status" value="1"/>
</dbReference>
<keyword evidence="4" id="KW-0677">Repeat</keyword>
<evidence type="ECO:0000313" key="9">
    <source>
        <dbReference type="EMBL" id="NOK08597.1"/>
    </source>
</evidence>
<evidence type="ECO:0000256" key="7">
    <source>
        <dbReference type="SAM" id="MobiDB-lite"/>
    </source>
</evidence>
<feature type="region of interest" description="Disordered" evidence="7">
    <location>
        <begin position="481"/>
        <end position="506"/>
    </location>
</feature>
<dbReference type="InterPro" id="IPR027417">
    <property type="entry name" value="P-loop_NTPase"/>
</dbReference>
<dbReference type="Gene3D" id="3.40.50.300">
    <property type="entry name" value="P-loop containing nucleotide triphosphate hydrolases"/>
    <property type="match status" value="2"/>
</dbReference>
<evidence type="ECO:0000256" key="1">
    <source>
        <dbReference type="ARBA" id="ARBA00012513"/>
    </source>
</evidence>
<evidence type="ECO:0000256" key="3">
    <source>
        <dbReference type="ARBA" id="ARBA00022679"/>
    </source>
</evidence>
<reference evidence="9 10" key="1">
    <citation type="submission" date="2020-05" db="EMBL/GenBank/DDBJ databases">
        <authorList>
            <person name="Whitworth D."/>
        </authorList>
    </citation>
    <scope>NUCLEOTIDE SEQUENCE [LARGE SCALE GENOMIC DNA]</scope>
    <source>
        <strain evidence="9 10">CA046A</strain>
    </source>
</reference>
<dbReference type="GO" id="GO:0004674">
    <property type="term" value="F:protein serine/threonine kinase activity"/>
    <property type="evidence" value="ECO:0007669"/>
    <property type="project" value="UniProtKB-EC"/>
</dbReference>
<accession>A0A7Y4JQX8</accession>
<keyword evidence="3" id="KW-0808">Transferase</keyword>
<dbReference type="Pfam" id="PF06745">
    <property type="entry name" value="ATPase"/>
    <property type="match status" value="2"/>
</dbReference>
<sequence>MDEQREEEAAARLKSGVSQLDEILCGGWLLGGLYLIAGPPGSGKTTLANEMCFRLAEGGGASLYVTLLAETHERMLLHLRSFRFFRKDAVGTHVHYISGLSALREGGGKSFVDTLIRTARERGARALILDGLAVFKERLRPGEDLRELLQTLNVRLAAQDCTTLLLGTETNKGVSEEAAVVDGIVALSADLIGLKATRGIEVTKFRGSNNIPGRHTFTIDEQGVRVYPRFEAVMRETSRKVADPRHRSRWGIEGLDAMCSGGLVTLSSTLVMGSPGSGKTTIGLSFLAEGARHGEPGLYFGFAESGAQLTVKCRNMGLELEPLQRQGMLRLEARAPVETLPDAMAQELMQLIQQHGVKRLVLDGLEPFAKEAIDPERTTRFLAALINALRERDVTMLITQQTNDMFGPELHSPIRGIEAICDNLVFLRFFELHGKLHRLITVLKMRDSPNDPFLRELHLTDQGPRVGESYAALEAILTGQPQARAQASRNPVSPGPGLGGPDRGEE</sequence>
<dbReference type="PRINTS" id="PR01874">
    <property type="entry name" value="DNAREPAIRADA"/>
</dbReference>
<evidence type="ECO:0000259" key="8">
    <source>
        <dbReference type="PROSITE" id="PS51146"/>
    </source>
</evidence>
<dbReference type="EC" id="2.7.11.1" evidence="1"/>
<dbReference type="SUPFAM" id="SSF52540">
    <property type="entry name" value="P-loop containing nucleoside triphosphate hydrolases"/>
    <property type="match status" value="2"/>
</dbReference>
<dbReference type="GO" id="GO:0016787">
    <property type="term" value="F:hydrolase activity"/>
    <property type="evidence" value="ECO:0007669"/>
    <property type="project" value="UniProtKB-KW"/>
</dbReference>
<evidence type="ECO:0000256" key="2">
    <source>
        <dbReference type="ARBA" id="ARBA00022553"/>
    </source>
</evidence>
<dbReference type="SMART" id="SM00382">
    <property type="entry name" value="AAA"/>
    <property type="match status" value="2"/>
</dbReference>
<name>A0A7Y4JQX8_9BACT</name>
<dbReference type="InterPro" id="IPR010624">
    <property type="entry name" value="KaiC_dom"/>
</dbReference>
<dbReference type="AlphaFoldDB" id="A0A7Y4JQX8"/>
<comment type="caution">
    <text evidence="9">The sequence shown here is derived from an EMBL/GenBank/DDBJ whole genome shotgun (WGS) entry which is preliminary data.</text>
</comment>
<keyword evidence="2" id="KW-0597">Phosphoprotein</keyword>
<dbReference type="InterPro" id="IPR051347">
    <property type="entry name" value="Circadian_clock_KaiC-rel"/>
</dbReference>
<dbReference type="PIRSF" id="PIRSF039117">
    <property type="entry name" value="KaiC"/>
    <property type="match status" value="1"/>
</dbReference>
<protein>
    <recommendedName>
        <fullName evidence="1">non-specific serine/threonine protein kinase</fullName>
        <ecNumber evidence="1">2.7.11.1</ecNumber>
    </recommendedName>
</protein>
<proteinExistence type="predicted"/>
<dbReference type="PROSITE" id="PS51146">
    <property type="entry name" value="KAIC"/>
    <property type="match status" value="2"/>
</dbReference>
<dbReference type="EMBL" id="JABFJW010000028">
    <property type="protein sequence ID" value="NOK08597.1"/>
    <property type="molecule type" value="Genomic_DNA"/>
</dbReference>
<evidence type="ECO:0000313" key="10">
    <source>
        <dbReference type="Proteomes" id="UP000528460"/>
    </source>
</evidence>
<feature type="domain" description="KaiC" evidence="8">
    <location>
        <begin position="246"/>
        <end position="480"/>
    </location>
</feature>
<gene>
    <name evidence="9" type="ORF">HNS30_06075</name>
</gene>
<feature type="domain" description="KaiC" evidence="8">
    <location>
        <begin position="11"/>
        <end position="240"/>
    </location>
</feature>
<dbReference type="Proteomes" id="UP000528460">
    <property type="component" value="Unassembled WGS sequence"/>
</dbReference>
<organism evidence="9 10">
    <name type="scientific">Corallococcus exercitus</name>
    <dbReference type="NCBI Taxonomy" id="2316736"/>
    <lineage>
        <taxon>Bacteria</taxon>
        <taxon>Pseudomonadati</taxon>
        <taxon>Myxococcota</taxon>
        <taxon>Myxococcia</taxon>
        <taxon>Myxococcales</taxon>
        <taxon>Cystobacterineae</taxon>
        <taxon>Myxococcaceae</taxon>
        <taxon>Corallococcus</taxon>
    </lineage>
</organism>
<evidence type="ECO:0000256" key="5">
    <source>
        <dbReference type="ARBA" id="ARBA00022777"/>
    </source>
</evidence>
<dbReference type="RefSeq" id="WP_171412836.1">
    <property type="nucleotide sequence ID" value="NZ_JABFJW010000028.1"/>
</dbReference>
<feature type="compositionally biased region" description="Polar residues" evidence="7">
    <location>
        <begin position="481"/>
        <end position="491"/>
    </location>
</feature>
<keyword evidence="5" id="KW-0418">Kinase</keyword>